<evidence type="ECO:0000259" key="1">
    <source>
        <dbReference type="PROSITE" id="PS50035"/>
    </source>
</evidence>
<gene>
    <name evidence="2" type="ORF">ACED35_16605</name>
</gene>
<dbReference type="InterPro" id="IPR001736">
    <property type="entry name" value="PLipase_D/transphosphatidylase"/>
</dbReference>
<dbReference type="Gene3D" id="3.30.870.10">
    <property type="entry name" value="Endonuclease Chain A"/>
    <property type="match status" value="1"/>
</dbReference>
<dbReference type="SUPFAM" id="SSF56024">
    <property type="entry name" value="Phospholipase D/nuclease"/>
    <property type="match status" value="1"/>
</dbReference>
<dbReference type="RefSeq" id="WP_371734911.1">
    <property type="nucleotide sequence ID" value="NZ_JBGONM010000042.1"/>
</dbReference>
<dbReference type="EMBL" id="JBGONM010000042">
    <property type="protein sequence ID" value="MEZ8082741.1"/>
    <property type="molecule type" value="Genomic_DNA"/>
</dbReference>
<organism evidence="2 3">
    <name type="scientific">Enterovibrio norvegicus</name>
    <dbReference type="NCBI Taxonomy" id="188144"/>
    <lineage>
        <taxon>Bacteria</taxon>
        <taxon>Pseudomonadati</taxon>
        <taxon>Pseudomonadota</taxon>
        <taxon>Gammaproteobacteria</taxon>
        <taxon>Vibrionales</taxon>
        <taxon>Vibrionaceae</taxon>
        <taxon>Enterovibrio</taxon>
    </lineage>
</organism>
<sequence>MSSLISNAELKSELEAILPNCRRLTIISAFMTQPATRWLSSLIADGGPVVQLVGRFSPLDFIKGSSDLNALRDCVNRGYTVKALTNLHAKIYQIDEDTIFNGSANFSGKGLALVDICNLEACTRIRACEQSKSFIDNIVNSAYELSPETINDMERYISEIEKIDKPELKMTWPEEIISQSKDLFVSDFPLSVPGDFVEEYEVNPSLAFAQIENTKGDFELASKLFKRSKAYKWLINRVLENESDRGLGFGQVSSLLHEVLADDPVPYRRQVKELQANLYFYLKIYAVDEIQIYIPGRNSEVLKLVKEQK</sequence>
<name>A0ABV4L4W7_9GAMM</name>
<reference evidence="2 3" key="1">
    <citation type="submission" date="2024-06" db="EMBL/GenBank/DDBJ databases">
        <authorList>
            <person name="Steensen K."/>
            <person name="Seneca J."/>
            <person name="Bartlau N."/>
            <person name="Yu A.X."/>
            <person name="Polz M.F."/>
        </authorList>
    </citation>
    <scope>NUCLEOTIDE SEQUENCE [LARGE SCALE GENOMIC DNA]</scope>
    <source>
        <strain evidence="2 3">1F260</strain>
    </source>
</reference>
<evidence type="ECO:0000313" key="2">
    <source>
        <dbReference type="EMBL" id="MEZ8082741.1"/>
    </source>
</evidence>
<protein>
    <recommendedName>
        <fullName evidence="1">PLD phosphodiesterase domain-containing protein</fullName>
    </recommendedName>
</protein>
<evidence type="ECO:0000313" key="3">
    <source>
        <dbReference type="Proteomes" id="UP001569154"/>
    </source>
</evidence>
<dbReference type="PROSITE" id="PS50035">
    <property type="entry name" value="PLD"/>
    <property type="match status" value="1"/>
</dbReference>
<keyword evidence="3" id="KW-1185">Reference proteome</keyword>
<comment type="caution">
    <text evidence="2">The sequence shown here is derived from an EMBL/GenBank/DDBJ whole genome shotgun (WGS) entry which is preliminary data.</text>
</comment>
<feature type="domain" description="PLD phosphodiesterase" evidence="1">
    <location>
        <begin position="83"/>
        <end position="110"/>
    </location>
</feature>
<dbReference type="Proteomes" id="UP001569154">
    <property type="component" value="Unassembled WGS sequence"/>
</dbReference>
<accession>A0ABV4L4W7</accession>
<proteinExistence type="predicted"/>